<keyword evidence="1" id="KW-0812">Transmembrane</keyword>
<dbReference type="Pfam" id="PF05232">
    <property type="entry name" value="BTP"/>
    <property type="match status" value="2"/>
</dbReference>
<sequence length="156" mass="17213">MRSTKDRIRHTIGFEVIGLLIVAPVGSWVFGFALHQIGILAVVASLIAAGWNYLYNVLFDKAMLRFTGQLRKPVAVRVLHAILFELGLLMVFLPMVAWYLDMSLFDAFIMDIALAAFYVVYAFVYNWAYDTVFPVANAGQGGKTGKAGKAVVKSAC</sequence>
<dbReference type="InterPro" id="IPR007896">
    <property type="entry name" value="BTP_bacteria"/>
</dbReference>
<reference evidence="3 4" key="1">
    <citation type="journal article" date="2015" name="Genome Announc.">
        <title>Complete Genome Sequence of Cupriavidus basilensis 4G11, Isolated from the Oak Ridge Field Research Center Site.</title>
        <authorList>
            <person name="Ray J."/>
            <person name="Waters R.J."/>
            <person name="Skerker J.M."/>
            <person name="Kuehl J.V."/>
            <person name="Price M.N."/>
            <person name="Huang J."/>
            <person name="Chakraborty R."/>
            <person name="Arkin A.P."/>
            <person name="Deutschbauer A."/>
        </authorList>
    </citation>
    <scope>NUCLEOTIDE SEQUENCE [LARGE SCALE GENOMIC DNA]</scope>
    <source>
        <strain evidence="3">4G11</strain>
    </source>
</reference>
<keyword evidence="1" id="KW-1133">Transmembrane helix</keyword>
<feature type="domain" description="Chlorhexidine efflux transporter" evidence="2">
    <location>
        <begin position="2"/>
        <end position="65"/>
    </location>
</feature>
<dbReference type="AlphaFoldDB" id="A0A0C4Y7H4"/>
<protein>
    <submittedName>
        <fullName evidence="3">Putative membrane protein</fullName>
    </submittedName>
</protein>
<dbReference type="STRING" id="68895.RR42_m0672"/>
<dbReference type="KEGG" id="cbw:RR42_m0672"/>
<feature type="transmembrane region" description="Helical" evidence="1">
    <location>
        <begin position="78"/>
        <end position="99"/>
    </location>
</feature>
<evidence type="ECO:0000259" key="2">
    <source>
        <dbReference type="Pfam" id="PF05232"/>
    </source>
</evidence>
<name>A0A0C4Y7H4_9BURK</name>
<dbReference type="InterPro" id="IPR058208">
    <property type="entry name" value="PACE"/>
</dbReference>
<gene>
    <name evidence="3" type="ORF">RR42_m0672</name>
</gene>
<feature type="transmembrane region" description="Helical" evidence="1">
    <location>
        <begin position="105"/>
        <end position="124"/>
    </location>
</feature>
<dbReference type="RefSeq" id="WP_043343973.1">
    <property type="nucleotide sequence ID" value="NZ_CP010536.1"/>
</dbReference>
<evidence type="ECO:0000313" key="4">
    <source>
        <dbReference type="Proteomes" id="UP000031843"/>
    </source>
</evidence>
<keyword evidence="4" id="KW-1185">Reference proteome</keyword>
<evidence type="ECO:0000256" key="1">
    <source>
        <dbReference type="SAM" id="Phobius"/>
    </source>
</evidence>
<evidence type="ECO:0000313" key="3">
    <source>
        <dbReference type="EMBL" id="AJG18084.1"/>
    </source>
</evidence>
<proteinExistence type="predicted"/>
<accession>A0A0C4Y7H4</accession>
<dbReference type="Proteomes" id="UP000031843">
    <property type="component" value="Chromosome main"/>
</dbReference>
<dbReference type="NCBIfam" id="NF033664">
    <property type="entry name" value="PACE_transport"/>
    <property type="match status" value="1"/>
</dbReference>
<feature type="transmembrane region" description="Helical" evidence="1">
    <location>
        <begin position="37"/>
        <end position="58"/>
    </location>
</feature>
<feature type="domain" description="Chlorhexidine efflux transporter" evidence="2">
    <location>
        <begin position="73"/>
        <end position="134"/>
    </location>
</feature>
<feature type="transmembrane region" description="Helical" evidence="1">
    <location>
        <begin position="12"/>
        <end position="31"/>
    </location>
</feature>
<dbReference type="EMBL" id="CP010536">
    <property type="protein sequence ID" value="AJG18084.1"/>
    <property type="molecule type" value="Genomic_DNA"/>
</dbReference>
<keyword evidence="1" id="KW-0472">Membrane</keyword>
<dbReference type="OrthoDB" id="1631120at2"/>
<organism evidence="3 4">
    <name type="scientific">Cupriavidus basilensis</name>
    <dbReference type="NCBI Taxonomy" id="68895"/>
    <lineage>
        <taxon>Bacteria</taxon>
        <taxon>Pseudomonadati</taxon>
        <taxon>Pseudomonadota</taxon>
        <taxon>Betaproteobacteria</taxon>
        <taxon>Burkholderiales</taxon>
        <taxon>Burkholderiaceae</taxon>
        <taxon>Cupriavidus</taxon>
    </lineage>
</organism>